<feature type="region of interest" description="Disordered" evidence="1">
    <location>
        <begin position="348"/>
        <end position="367"/>
    </location>
</feature>
<feature type="region of interest" description="Disordered" evidence="1">
    <location>
        <begin position="1"/>
        <end position="53"/>
    </location>
</feature>
<gene>
    <name evidence="2" type="ORF">Cvel_12715</name>
</gene>
<accession>A0A0G4IAY6</accession>
<feature type="compositionally biased region" description="Basic and acidic residues" evidence="1">
    <location>
        <begin position="11"/>
        <end position="33"/>
    </location>
</feature>
<organism evidence="2">
    <name type="scientific">Chromera velia CCMP2878</name>
    <dbReference type="NCBI Taxonomy" id="1169474"/>
    <lineage>
        <taxon>Eukaryota</taxon>
        <taxon>Sar</taxon>
        <taxon>Alveolata</taxon>
        <taxon>Colpodellida</taxon>
        <taxon>Chromeraceae</taxon>
        <taxon>Chromera</taxon>
    </lineage>
</organism>
<reference evidence="2" key="1">
    <citation type="submission" date="2014-11" db="EMBL/GenBank/DDBJ databases">
        <authorList>
            <person name="Otto D Thomas"/>
            <person name="Naeem Raeece"/>
        </authorList>
    </citation>
    <scope>NUCLEOTIDE SEQUENCE</scope>
</reference>
<dbReference type="EMBL" id="CDMZ01005780">
    <property type="protein sequence ID" value="CEM54360.1"/>
    <property type="molecule type" value="Genomic_DNA"/>
</dbReference>
<dbReference type="VEuPathDB" id="CryptoDB:Cvel_12715"/>
<proteinExistence type="predicted"/>
<protein>
    <submittedName>
        <fullName evidence="2">Uncharacterized protein</fullName>
    </submittedName>
</protein>
<feature type="compositionally biased region" description="Gly residues" evidence="1">
    <location>
        <begin position="34"/>
        <end position="46"/>
    </location>
</feature>
<dbReference type="AlphaFoldDB" id="A0A0G4IAY6"/>
<evidence type="ECO:0000313" key="2">
    <source>
        <dbReference type="EMBL" id="CEM54360.1"/>
    </source>
</evidence>
<name>A0A0G4IAY6_9ALVE</name>
<evidence type="ECO:0000256" key="1">
    <source>
        <dbReference type="SAM" id="MobiDB-lite"/>
    </source>
</evidence>
<sequence>MTNTVSLASEPDSKGHLDSQHEHGIVERRRRECGGGPECSTEGGGRSETSRIHTSTAGKCQSGLLNSPTVAACCLPVWLRWLTFVSPAVLAAVLAALAARAWSDRPSPYSHGRYGTAQCVEGSSGSLWQADVLILRPGADEGAFSGSVLHEALTQANLSFGFVGPKPGGRLTRVDADAAATALEALLFIASDPEGPLPERNGNGGKVENWGPGPQTKRKRVVVACSRGASVIGQLVTKARMQTETPQADFQAEWGSSVEPRQPSEPLWPSEAALLLLSPILACPDCAVAEDDLDALVEALRGQRVRFAVAHGSSVDERLLIGAALEGDGVQRVELEGGHSLWWEKDQPVEESVQGQGGSSSGNYRGVKDSRARKVAVLLQMLFNS</sequence>